<accession>A0A3A8IVB0</accession>
<comment type="caution">
    <text evidence="2">The sequence shown here is derived from an EMBL/GenBank/DDBJ whole genome shotgun (WGS) entry which is preliminary data.</text>
</comment>
<name>A0A3A8IVB0_9BACT</name>
<dbReference type="Proteomes" id="UP000268094">
    <property type="component" value="Unassembled WGS sequence"/>
</dbReference>
<keyword evidence="3" id="KW-1185">Reference proteome</keyword>
<evidence type="ECO:0000313" key="2">
    <source>
        <dbReference type="EMBL" id="RKG87215.1"/>
    </source>
</evidence>
<dbReference type="InterPro" id="IPR011753">
    <property type="entry name" value="DUSAM_dom"/>
</dbReference>
<organism evidence="2 3">
    <name type="scientific">Corallococcus terminator</name>
    <dbReference type="NCBI Taxonomy" id="2316733"/>
    <lineage>
        <taxon>Bacteria</taxon>
        <taxon>Pseudomonadati</taxon>
        <taxon>Myxococcota</taxon>
        <taxon>Myxococcia</taxon>
        <taxon>Myxococcales</taxon>
        <taxon>Cystobacterineae</taxon>
        <taxon>Myxococcaceae</taxon>
        <taxon>Corallococcus</taxon>
    </lineage>
</organism>
<gene>
    <name evidence="2" type="ORF">D7V88_16450</name>
</gene>
<feature type="domain" description="DUSAM" evidence="1">
    <location>
        <begin position="5"/>
        <end position="118"/>
    </location>
</feature>
<dbReference type="EMBL" id="RAVZ01000101">
    <property type="protein sequence ID" value="RKG87215.1"/>
    <property type="molecule type" value="Genomic_DNA"/>
</dbReference>
<reference evidence="3" key="1">
    <citation type="submission" date="2018-09" db="EMBL/GenBank/DDBJ databases">
        <authorList>
            <person name="Livingstone P.G."/>
            <person name="Whitworth D.E."/>
        </authorList>
    </citation>
    <scope>NUCLEOTIDE SEQUENCE [LARGE SCALE GENOMIC DNA]</scope>
    <source>
        <strain evidence="3">CA054A</strain>
    </source>
</reference>
<proteinExistence type="predicted"/>
<dbReference type="RefSeq" id="WP_120541595.1">
    <property type="nucleotide sequence ID" value="NZ_RAVZ01000101.1"/>
</dbReference>
<evidence type="ECO:0000313" key="3">
    <source>
        <dbReference type="Proteomes" id="UP000268094"/>
    </source>
</evidence>
<dbReference type="AlphaFoldDB" id="A0A3A8IVB0"/>
<protein>
    <submittedName>
        <fullName evidence="2">DUF2379 domain-containing protein</fullName>
    </submittedName>
</protein>
<dbReference type="Pfam" id="PF09543">
    <property type="entry name" value="DUF2379"/>
    <property type="match status" value="1"/>
</dbReference>
<sequence>MNPDDWDKVIILGRALAAGEELPQDAELPALLIRMAPQVGLSAADAQPSLATPADTTALVREIHRRTRDGSYRLGRAFSAAAKLKDGGDRAGARKVLEDALAVEVVPLYRDQLRAYLAQVDDPDKT</sequence>
<dbReference type="OrthoDB" id="5514590at2"/>
<evidence type="ECO:0000259" key="1">
    <source>
        <dbReference type="Pfam" id="PF09543"/>
    </source>
</evidence>
<dbReference type="NCBIfam" id="TIGR02267">
    <property type="entry name" value="DUSAM domain"/>
    <property type="match status" value="1"/>
</dbReference>